<dbReference type="FunCoup" id="D1C7S7">
    <property type="interactions" value="440"/>
</dbReference>
<dbReference type="EC" id="3.1.26.4" evidence="6 14"/>
<evidence type="ECO:0000256" key="16">
    <source>
        <dbReference type="RuleBase" id="RU003515"/>
    </source>
</evidence>
<dbReference type="PROSITE" id="PS51975">
    <property type="entry name" value="RNASE_H_2"/>
    <property type="match status" value="1"/>
</dbReference>
<evidence type="ECO:0000256" key="6">
    <source>
        <dbReference type="ARBA" id="ARBA00012180"/>
    </source>
</evidence>
<dbReference type="OrthoDB" id="9803420at2"/>
<keyword evidence="13 14" id="KW-0464">Manganese</keyword>
<dbReference type="PANTHER" id="PTHR10954:SF18">
    <property type="entry name" value="RIBONUCLEASE HII"/>
    <property type="match status" value="1"/>
</dbReference>
<keyword evidence="10 14" id="KW-0479">Metal-binding</keyword>
<reference evidence="19" key="1">
    <citation type="submission" date="2009-11" db="EMBL/GenBank/DDBJ databases">
        <title>The complete chromosome 1 of Sphaerobacter thermophilus DSM 20745.</title>
        <authorList>
            <person name="Lucas S."/>
            <person name="Copeland A."/>
            <person name="Lapidus A."/>
            <person name="Glavina del Rio T."/>
            <person name="Dalin E."/>
            <person name="Tice H."/>
            <person name="Bruce D."/>
            <person name="Goodwin L."/>
            <person name="Pitluck S."/>
            <person name="Kyrpides N."/>
            <person name="Mavromatis K."/>
            <person name="Ivanova N."/>
            <person name="Mikhailova N."/>
            <person name="LaButti K.M."/>
            <person name="Clum A."/>
            <person name="Sun H.I."/>
            <person name="Brettin T."/>
            <person name="Detter J.C."/>
            <person name="Han C."/>
            <person name="Larimer F."/>
            <person name="Land M."/>
            <person name="Hauser L."/>
            <person name="Markowitz V."/>
            <person name="Cheng J.F."/>
            <person name="Hugenholtz P."/>
            <person name="Woyke T."/>
            <person name="Wu D."/>
            <person name="Steenblock K."/>
            <person name="Schneider S."/>
            <person name="Pukall R."/>
            <person name="Goeker M."/>
            <person name="Klenk H.P."/>
            <person name="Eisen J.A."/>
        </authorList>
    </citation>
    <scope>NUCLEOTIDE SEQUENCE [LARGE SCALE GENOMIC DNA]</scope>
    <source>
        <strain evidence="19">ATCC 49802 / DSM 20745 / S 6022</strain>
    </source>
</reference>
<dbReference type="CDD" id="cd07182">
    <property type="entry name" value="RNase_HII_bacteria_HII_like"/>
    <property type="match status" value="1"/>
</dbReference>
<feature type="domain" description="RNase H type-2" evidence="17">
    <location>
        <begin position="39"/>
        <end position="229"/>
    </location>
</feature>
<organism evidence="18 19">
    <name type="scientific">Sphaerobacter thermophilus (strain ATCC 49802 / DSM 20745 / KCCM 41009 / NCIMB 13125 / S 6022)</name>
    <dbReference type="NCBI Taxonomy" id="479434"/>
    <lineage>
        <taxon>Bacteria</taxon>
        <taxon>Pseudomonadati</taxon>
        <taxon>Thermomicrobiota</taxon>
        <taxon>Thermomicrobia</taxon>
        <taxon>Sphaerobacterales</taxon>
        <taxon>Sphaerobacterineae</taxon>
        <taxon>Sphaerobacteraceae</taxon>
        <taxon>Sphaerobacter</taxon>
    </lineage>
</organism>
<protein>
    <recommendedName>
        <fullName evidence="7 14">Ribonuclease HII</fullName>
        <shortName evidence="14">RNase HII</shortName>
        <ecNumber evidence="6 14">3.1.26.4</ecNumber>
    </recommendedName>
</protein>
<evidence type="ECO:0000256" key="4">
    <source>
        <dbReference type="ARBA" id="ARBA00004496"/>
    </source>
</evidence>
<dbReference type="SUPFAM" id="SSF53098">
    <property type="entry name" value="Ribonuclease H-like"/>
    <property type="match status" value="1"/>
</dbReference>
<dbReference type="InterPro" id="IPR036397">
    <property type="entry name" value="RNaseH_sf"/>
</dbReference>
<dbReference type="Proteomes" id="UP000002027">
    <property type="component" value="Chromosome 1"/>
</dbReference>
<comment type="function">
    <text evidence="3 14 16">Endonuclease that specifically degrades the RNA of RNA-DNA hybrids.</text>
</comment>
<dbReference type="GO" id="GO:0004523">
    <property type="term" value="F:RNA-DNA hybrid ribonuclease activity"/>
    <property type="evidence" value="ECO:0007669"/>
    <property type="project" value="UniProtKB-UniRule"/>
</dbReference>
<evidence type="ECO:0000256" key="3">
    <source>
        <dbReference type="ARBA" id="ARBA00004065"/>
    </source>
</evidence>
<dbReference type="eggNOG" id="COG0164">
    <property type="taxonomic scope" value="Bacteria"/>
</dbReference>
<feature type="binding site" evidence="14 15">
    <location>
        <position position="137"/>
    </location>
    <ligand>
        <name>a divalent metal cation</name>
        <dbReference type="ChEBI" id="CHEBI:60240"/>
    </ligand>
</feature>
<dbReference type="Pfam" id="PF01351">
    <property type="entry name" value="RNase_HII"/>
    <property type="match status" value="1"/>
</dbReference>
<accession>D1C7S7</accession>
<dbReference type="InterPro" id="IPR022898">
    <property type="entry name" value="RNase_HII"/>
</dbReference>
<evidence type="ECO:0000256" key="9">
    <source>
        <dbReference type="ARBA" id="ARBA00022722"/>
    </source>
</evidence>
<keyword evidence="8 14" id="KW-0963">Cytoplasm</keyword>
<evidence type="ECO:0000256" key="7">
    <source>
        <dbReference type="ARBA" id="ARBA00019179"/>
    </source>
</evidence>
<keyword evidence="11 14" id="KW-0255">Endonuclease</keyword>
<dbReference type="EMBL" id="CP001823">
    <property type="protein sequence ID" value="ACZ37910.1"/>
    <property type="molecule type" value="Genomic_DNA"/>
</dbReference>
<dbReference type="HAMAP" id="MF_00052_B">
    <property type="entry name" value="RNase_HII_B"/>
    <property type="match status" value="1"/>
</dbReference>
<dbReference type="InterPro" id="IPR024567">
    <property type="entry name" value="RNase_HII/HIII_dom"/>
</dbReference>
<evidence type="ECO:0000256" key="1">
    <source>
        <dbReference type="ARBA" id="ARBA00000077"/>
    </source>
</evidence>
<comment type="cofactor">
    <cofactor evidence="14 15">
        <name>Mn(2+)</name>
        <dbReference type="ChEBI" id="CHEBI:29035"/>
    </cofactor>
    <cofactor evidence="14 15">
        <name>Mg(2+)</name>
        <dbReference type="ChEBI" id="CHEBI:18420"/>
    </cofactor>
    <text evidence="14 15">Manganese or magnesium. Binds 1 divalent metal ion per monomer in the absence of substrate. May bind a second metal ion after substrate binding.</text>
</comment>
<keyword evidence="9 14" id="KW-0540">Nuclease</keyword>
<evidence type="ECO:0000256" key="8">
    <source>
        <dbReference type="ARBA" id="ARBA00022490"/>
    </source>
</evidence>
<dbReference type="GO" id="GO:0043137">
    <property type="term" value="P:DNA replication, removal of RNA primer"/>
    <property type="evidence" value="ECO:0007669"/>
    <property type="project" value="TreeGrafter"/>
</dbReference>
<name>D1C7S7_SPHTD</name>
<comment type="subcellular location">
    <subcellularLocation>
        <location evidence="4 14">Cytoplasm</location>
    </subcellularLocation>
</comment>
<dbReference type="InParanoid" id="D1C7S7"/>
<proteinExistence type="inferred from homology"/>
<dbReference type="AlphaFoldDB" id="D1C7S7"/>
<evidence type="ECO:0000256" key="12">
    <source>
        <dbReference type="ARBA" id="ARBA00022801"/>
    </source>
</evidence>
<evidence type="ECO:0000256" key="15">
    <source>
        <dbReference type="PROSITE-ProRule" id="PRU01319"/>
    </source>
</evidence>
<dbReference type="Gene3D" id="3.30.420.10">
    <property type="entry name" value="Ribonuclease H-like superfamily/Ribonuclease H"/>
    <property type="match status" value="1"/>
</dbReference>
<evidence type="ECO:0000256" key="11">
    <source>
        <dbReference type="ARBA" id="ARBA00022759"/>
    </source>
</evidence>
<sequence length="233" mass="25182">MSNGYGEERCVSAAPVLSTPGRTEPSIHIEAELWARGLRLVAGVDEVGRGCVAGPVVAAACILPPGIEDIPGVRDSKTLSARQRERLAEEIRRVALGIGLGAASRREIDQYNIRQASALAMRRALARLGAWDFVLYDGRPLPELDPERTMAVVKGDASCLSIACASILAKVTRDALMARLARRHPEYGWERNAGYGTAEHLDALLRVGPTPHHRRTFAPVRDLLAAQDPGARP</sequence>
<dbReference type="STRING" id="479434.Sthe_0472"/>
<gene>
    <name evidence="14" type="primary">rnhB</name>
    <name evidence="18" type="ordered locus">Sthe_0472</name>
</gene>
<comment type="similarity">
    <text evidence="5 14 16">Belongs to the RNase HII family.</text>
</comment>
<dbReference type="NCBIfam" id="NF000595">
    <property type="entry name" value="PRK00015.1-3"/>
    <property type="match status" value="1"/>
</dbReference>
<keyword evidence="19" id="KW-1185">Reference proteome</keyword>
<dbReference type="GO" id="GO:0032299">
    <property type="term" value="C:ribonuclease H2 complex"/>
    <property type="evidence" value="ECO:0007669"/>
    <property type="project" value="TreeGrafter"/>
</dbReference>
<dbReference type="HOGENOM" id="CLU_036532_3_2_0"/>
<evidence type="ECO:0000256" key="13">
    <source>
        <dbReference type="ARBA" id="ARBA00023211"/>
    </source>
</evidence>
<evidence type="ECO:0000313" key="19">
    <source>
        <dbReference type="Proteomes" id="UP000002027"/>
    </source>
</evidence>
<evidence type="ECO:0000256" key="14">
    <source>
        <dbReference type="HAMAP-Rule" id="MF_00052"/>
    </source>
</evidence>
<dbReference type="GO" id="GO:0005737">
    <property type="term" value="C:cytoplasm"/>
    <property type="evidence" value="ECO:0007669"/>
    <property type="project" value="UniProtKB-SubCell"/>
</dbReference>
<dbReference type="GO" id="GO:0003723">
    <property type="term" value="F:RNA binding"/>
    <property type="evidence" value="ECO:0007669"/>
    <property type="project" value="UniProtKB-UniRule"/>
</dbReference>
<dbReference type="GO" id="GO:0030145">
    <property type="term" value="F:manganese ion binding"/>
    <property type="evidence" value="ECO:0007669"/>
    <property type="project" value="UniProtKB-UniRule"/>
</dbReference>
<dbReference type="KEGG" id="sti:Sthe_0472"/>
<evidence type="ECO:0000256" key="5">
    <source>
        <dbReference type="ARBA" id="ARBA00007383"/>
    </source>
</evidence>
<evidence type="ECO:0000313" key="18">
    <source>
        <dbReference type="EMBL" id="ACZ37910.1"/>
    </source>
</evidence>
<comment type="catalytic activity">
    <reaction evidence="1 14 15 16">
        <text>Endonucleolytic cleavage to 5'-phosphomonoester.</text>
        <dbReference type="EC" id="3.1.26.4"/>
    </reaction>
</comment>
<comment type="cofactor">
    <cofactor evidence="2">
        <name>Mg(2+)</name>
        <dbReference type="ChEBI" id="CHEBI:18420"/>
    </cofactor>
</comment>
<evidence type="ECO:0000256" key="2">
    <source>
        <dbReference type="ARBA" id="ARBA00001946"/>
    </source>
</evidence>
<dbReference type="InterPro" id="IPR001352">
    <property type="entry name" value="RNase_HII/HIII"/>
</dbReference>
<feature type="binding site" evidence="14 15">
    <location>
        <position position="45"/>
    </location>
    <ligand>
        <name>a divalent metal cation</name>
        <dbReference type="ChEBI" id="CHEBI:60240"/>
    </ligand>
</feature>
<keyword evidence="12 14" id="KW-0378">Hydrolase</keyword>
<dbReference type="GO" id="GO:0006298">
    <property type="term" value="P:mismatch repair"/>
    <property type="evidence" value="ECO:0007669"/>
    <property type="project" value="TreeGrafter"/>
</dbReference>
<dbReference type="PANTHER" id="PTHR10954">
    <property type="entry name" value="RIBONUCLEASE H2 SUBUNIT A"/>
    <property type="match status" value="1"/>
</dbReference>
<dbReference type="RefSeq" id="WP_012870957.1">
    <property type="nucleotide sequence ID" value="NC_013523.1"/>
</dbReference>
<dbReference type="InterPro" id="IPR012337">
    <property type="entry name" value="RNaseH-like_sf"/>
</dbReference>
<evidence type="ECO:0000256" key="10">
    <source>
        <dbReference type="ARBA" id="ARBA00022723"/>
    </source>
</evidence>
<feature type="binding site" evidence="14 15">
    <location>
        <position position="46"/>
    </location>
    <ligand>
        <name>a divalent metal cation</name>
        <dbReference type="ChEBI" id="CHEBI:60240"/>
    </ligand>
</feature>
<evidence type="ECO:0000259" key="17">
    <source>
        <dbReference type="PROSITE" id="PS51975"/>
    </source>
</evidence>
<reference evidence="18 19" key="2">
    <citation type="journal article" date="2010" name="Stand. Genomic Sci.">
        <title>Complete genome sequence of Desulfohalobium retbaense type strain (HR(100)).</title>
        <authorList>
            <person name="Spring S."/>
            <person name="Nolan M."/>
            <person name="Lapidus A."/>
            <person name="Glavina Del Rio T."/>
            <person name="Copeland A."/>
            <person name="Tice H."/>
            <person name="Cheng J.F."/>
            <person name="Lucas S."/>
            <person name="Land M."/>
            <person name="Chen F."/>
            <person name="Bruce D."/>
            <person name="Goodwin L."/>
            <person name="Pitluck S."/>
            <person name="Ivanova N."/>
            <person name="Mavromatis K."/>
            <person name="Mikhailova N."/>
            <person name="Pati A."/>
            <person name="Chen A."/>
            <person name="Palaniappan K."/>
            <person name="Hauser L."/>
            <person name="Chang Y.J."/>
            <person name="Jeffries C.D."/>
            <person name="Munk C."/>
            <person name="Kiss H."/>
            <person name="Chain P."/>
            <person name="Han C."/>
            <person name="Brettin T."/>
            <person name="Detter J.C."/>
            <person name="Schuler E."/>
            <person name="Goker M."/>
            <person name="Rohde M."/>
            <person name="Bristow J."/>
            <person name="Eisen J.A."/>
            <person name="Markowitz V."/>
            <person name="Hugenholtz P."/>
            <person name="Kyrpides N.C."/>
            <person name="Klenk H.P."/>
        </authorList>
    </citation>
    <scope>NUCLEOTIDE SEQUENCE [LARGE SCALE GENOMIC DNA]</scope>
    <source>
        <strain evidence="19">ATCC 49802 / DSM 20745 / S 6022</strain>
    </source>
</reference>